<dbReference type="Gene3D" id="3.40.50.2300">
    <property type="match status" value="1"/>
</dbReference>
<dbReference type="InterPro" id="IPR011006">
    <property type="entry name" value="CheY-like_superfamily"/>
</dbReference>
<keyword evidence="1 3" id="KW-0597">Phosphoprotein</keyword>
<evidence type="ECO:0000256" key="3">
    <source>
        <dbReference type="PROSITE-ProRule" id="PRU00169"/>
    </source>
</evidence>
<dbReference type="SUPFAM" id="SSF46894">
    <property type="entry name" value="C-terminal effector domain of the bipartite response regulators"/>
    <property type="match status" value="1"/>
</dbReference>
<evidence type="ECO:0000313" key="6">
    <source>
        <dbReference type="EMBL" id="TGK14039.1"/>
    </source>
</evidence>
<dbReference type="Pfam" id="PF00196">
    <property type="entry name" value="GerE"/>
    <property type="match status" value="1"/>
</dbReference>
<evidence type="ECO:0000259" key="4">
    <source>
        <dbReference type="PROSITE" id="PS50043"/>
    </source>
</evidence>
<dbReference type="CDD" id="cd06170">
    <property type="entry name" value="LuxR_C_like"/>
    <property type="match status" value="1"/>
</dbReference>
<dbReference type="AlphaFoldDB" id="A0A4R9GKC3"/>
<accession>A0A4R9GKC3</accession>
<feature type="modified residue" description="4-aspartylphosphate" evidence="3">
    <location>
        <position position="54"/>
    </location>
</feature>
<evidence type="ECO:0000256" key="2">
    <source>
        <dbReference type="ARBA" id="ARBA00023125"/>
    </source>
</evidence>
<gene>
    <name evidence="6" type="ORF">EHO60_01465</name>
</gene>
<sequence>MISVVLADDHALIREGLKKVLETESDISVVFEAERGQQVLDFLDRQKPNVVILDINLPDMSGLDAIQSVQELSPNTFVLVLSVYSEERFAVRALKSGAAGYLSKASAAEELISAIRKVFSGERYISQATAETIIREMSRPQDKMSHESLSNREFQIMFMLIKGKSVRDISSELELSISTVHTYRGRILAKMNLKSTQELVFYAFDQGLIQ</sequence>
<dbReference type="PROSITE" id="PS00622">
    <property type="entry name" value="HTH_LUXR_1"/>
    <property type="match status" value="1"/>
</dbReference>
<dbReference type="SMART" id="SM00421">
    <property type="entry name" value="HTH_LUXR"/>
    <property type="match status" value="1"/>
</dbReference>
<feature type="domain" description="Response regulatory" evidence="5">
    <location>
        <begin position="3"/>
        <end position="119"/>
    </location>
</feature>
<dbReference type="OrthoDB" id="9759232at2"/>
<dbReference type="PRINTS" id="PR00038">
    <property type="entry name" value="HTHLUXR"/>
</dbReference>
<dbReference type="PROSITE" id="PS50110">
    <property type="entry name" value="RESPONSE_REGULATORY"/>
    <property type="match status" value="1"/>
</dbReference>
<dbReference type="Pfam" id="PF00072">
    <property type="entry name" value="Response_reg"/>
    <property type="match status" value="1"/>
</dbReference>
<keyword evidence="2 6" id="KW-0238">DNA-binding</keyword>
<dbReference type="SMART" id="SM00448">
    <property type="entry name" value="REC"/>
    <property type="match status" value="1"/>
</dbReference>
<evidence type="ECO:0000259" key="5">
    <source>
        <dbReference type="PROSITE" id="PS50110"/>
    </source>
</evidence>
<dbReference type="SUPFAM" id="SSF52172">
    <property type="entry name" value="CheY-like"/>
    <property type="match status" value="1"/>
</dbReference>
<dbReference type="InterPro" id="IPR001789">
    <property type="entry name" value="Sig_transdc_resp-reg_receiver"/>
</dbReference>
<dbReference type="GO" id="GO:0006355">
    <property type="term" value="P:regulation of DNA-templated transcription"/>
    <property type="evidence" value="ECO:0007669"/>
    <property type="project" value="InterPro"/>
</dbReference>
<evidence type="ECO:0000256" key="1">
    <source>
        <dbReference type="ARBA" id="ARBA00022553"/>
    </source>
</evidence>
<feature type="domain" description="HTH luxR-type" evidence="4">
    <location>
        <begin position="142"/>
        <end position="207"/>
    </location>
</feature>
<comment type="caution">
    <text evidence="6">The sequence shown here is derived from an EMBL/GenBank/DDBJ whole genome shotgun (WGS) entry which is preliminary data.</text>
</comment>
<reference evidence="6" key="1">
    <citation type="journal article" date="2019" name="PLoS Negl. Trop. Dis.">
        <title>Revisiting the worldwide diversity of Leptospira species in the environment.</title>
        <authorList>
            <person name="Vincent A.T."/>
            <person name="Schiettekatte O."/>
            <person name="Bourhy P."/>
            <person name="Veyrier F.J."/>
            <person name="Picardeau M."/>
        </authorList>
    </citation>
    <scope>NUCLEOTIDE SEQUENCE [LARGE SCALE GENOMIC DNA]</scope>
    <source>
        <strain evidence="6">SSW15</strain>
    </source>
</reference>
<dbReference type="Proteomes" id="UP000298458">
    <property type="component" value="Unassembled WGS sequence"/>
</dbReference>
<dbReference type="GO" id="GO:0003677">
    <property type="term" value="F:DNA binding"/>
    <property type="evidence" value="ECO:0007669"/>
    <property type="project" value="UniProtKB-KW"/>
</dbReference>
<evidence type="ECO:0000313" key="7">
    <source>
        <dbReference type="Proteomes" id="UP000298458"/>
    </source>
</evidence>
<organism evidence="6 7">
    <name type="scientific">Leptospira fletcheri</name>
    <dbReference type="NCBI Taxonomy" id="2484981"/>
    <lineage>
        <taxon>Bacteria</taxon>
        <taxon>Pseudomonadati</taxon>
        <taxon>Spirochaetota</taxon>
        <taxon>Spirochaetia</taxon>
        <taxon>Leptospirales</taxon>
        <taxon>Leptospiraceae</taxon>
        <taxon>Leptospira</taxon>
    </lineage>
</organism>
<dbReference type="EMBL" id="RQET01000001">
    <property type="protein sequence ID" value="TGK14039.1"/>
    <property type="molecule type" value="Genomic_DNA"/>
</dbReference>
<dbReference type="GO" id="GO:0000160">
    <property type="term" value="P:phosphorelay signal transduction system"/>
    <property type="evidence" value="ECO:0007669"/>
    <property type="project" value="InterPro"/>
</dbReference>
<dbReference type="RefSeq" id="WP_135766380.1">
    <property type="nucleotide sequence ID" value="NZ_RQET01000001.1"/>
</dbReference>
<proteinExistence type="predicted"/>
<name>A0A4R9GKC3_9LEPT</name>
<protein>
    <submittedName>
        <fullName evidence="6">DNA-binding response regulator</fullName>
    </submittedName>
</protein>
<dbReference type="PANTHER" id="PTHR43214">
    <property type="entry name" value="TWO-COMPONENT RESPONSE REGULATOR"/>
    <property type="match status" value="1"/>
</dbReference>
<keyword evidence="7" id="KW-1185">Reference proteome</keyword>
<dbReference type="InterPro" id="IPR016032">
    <property type="entry name" value="Sig_transdc_resp-reg_C-effctor"/>
</dbReference>
<dbReference type="InterPro" id="IPR058245">
    <property type="entry name" value="NreC/VraR/RcsB-like_REC"/>
</dbReference>
<dbReference type="InterPro" id="IPR000792">
    <property type="entry name" value="Tscrpt_reg_LuxR_C"/>
</dbReference>
<dbReference type="CDD" id="cd17535">
    <property type="entry name" value="REC_NarL-like"/>
    <property type="match status" value="1"/>
</dbReference>
<dbReference type="PROSITE" id="PS50043">
    <property type="entry name" value="HTH_LUXR_2"/>
    <property type="match status" value="1"/>
</dbReference>
<dbReference type="InterPro" id="IPR039420">
    <property type="entry name" value="WalR-like"/>
</dbReference>